<dbReference type="AlphaFoldDB" id="A0A4E9DN83"/>
<dbReference type="Proteomes" id="UP000746612">
    <property type="component" value="Unassembled WGS sequence"/>
</dbReference>
<sequence length="154" mass="17345">MICSSEEPGLSEQCNAPQSRALKDKNNVLYCRCIKLCKAPCDVVIGPGMIRQRVDGGEGVREIERRVGGDYLSHGDASLRPSRKERHYTVNPPTEASRQAGHQAGIDLDIVCLQYPIYGKLPTNQFLKITEFLMMMTVYRVQIGWINFHVLKHA</sequence>
<name>A0A4E9DN83_GIBZA</name>
<proteinExistence type="predicted"/>
<dbReference type="EMBL" id="CAAKMV010000033">
    <property type="protein sequence ID" value="VIO52654.1"/>
    <property type="molecule type" value="Genomic_DNA"/>
</dbReference>
<gene>
    <name evidence="2" type="ORF">FUG_LOCUS35107</name>
    <name evidence="1" type="ORF">MDCFG202_LOCUS434324</name>
</gene>
<organism evidence="2">
    <name type="scientific">Gibberella zeae</name>
    <name type="common">Wheat head blight fungus</name>
    <name type="synonym">Fusarium graminearum</name>
    <dbReference type="NCBI Taxonomy" id="5518"/>
    <lineage>
        <taxon>Eukaryota</taxon>
        <taxon>Fungi</taxon>
        <taxon>Dikarya</taxon>
        <taxon>Ascomycota</taxon>
        <taxon>Pezizomycotina</taxon>
        <taxon>Sordariomycetes</taxon>
        <taxon>Hypocreomycetidae</taxon>
        <taxon>Hypocreales</taxon>
        <taxon>Nectriaceae</taxon>
        <taxon>Fusarium</taxon>
    </lineage>
</organism>
<protein>
    <submittedName>
        <fullName evidence="2">Uncharacterized protein</fullName>
    </submittedName>
</protein>
<reference evidence="2" key="1">
    <citation type="submission" date="2019-04" db="EMBL/GenBank/DDBJ databases">
        <authorList>
            <person name="Melise S."/>
            <person name="Noan J."/>
            <person name="Okalmin O."/>
        </authorList>
    </citation>
    <scope>NUCLEOTIDE SEQUENCE</scope>
    <source>
        <strain evidence="2">FN9</strain>
    </source>
</reference>
<dbReference type="EMBL" id="CAJPIJ010000162">
    <property type="protein sequence ID" value="CAG1998484.1"/>
    <property type="molecule type" value="Genomic_DNA"/>
</dbReference>
<evidence type="ECO:0000313" key="2">
    <source>
        <dbReference type="EMBL" id="VIO52654.1"/>
    </source>
</evidence>
<accession>A0A4E9DN83</accession>
<reference evidence="1" key="2">
    <citation type="submission" date="2021-03" db="EMBL/GenBank/DDBJ databases">
        <authorList>
            <person name="Alouane T."/>
            <person name="Langin T."/>
            <person name="Bonhomme L."/>
        </authorList>
    </citation>
    <scope>NUCLEOTIDE SEQUENCE</scope>
    <source>
        <strain evidence="1">MDC_Fg202</strain>
    </source>
</reference>
<evidence type="ECO:0000313" key="1">
    <source>
        <dbReference type="EMBL" id="CAG1998484.1"/>
    </source>
</evidence>